<dbReference type="SUPFAM" id="SSF46689">
    <property type="entry name" value="Homeodomain-like"/>
    <property type="match status" value="1"/>
</dbReference>
<evidence type="ECO:0000256" key="4">
    <source>
        <dbReference type="PROSITE-ProRule" id="PRU00335"/>
    </source>
</evidence>
<dbReference type="Pfam" id="PF00440">
    <property type="entry name" value="TetR_N"/>
    <property type="match status" value="1"/>
</dbReference>
<dbReference type="STRING" id="1844972.A7K91_01225"/>
<organism evidence="6 7">
    <name type="scientific">Paenibacillus oryzae</name>
    <dbReference type="NCBI Taxonomy" id="1844972"/>
    <lineage>
        <taxon>Bacteria</taxon>
        <taxon>Bacillati</taxon>
        <taxon>Bacillota</taxon>
        <taxon>Bacilli</taxon>
        <taxon>Bacillales</taxon>
        <taxon>Paenibacillaceae</taxon>
        <taxon>Paenibacillus</taxon>
    </lineage>
</organism>
<comment type="caution">
    <text evidence="6">The sequence shown here is derived from an EMBL/GenBank/DDBJ whole genome shotgun (WGS) entry which is preliminary data.</text>
</comment>
<dbReference type="InterPro" id="IPR009057">
    <property type="entry name" value="Homeodomain-like_sf"/>
</dbReference>
<evidence type="ECO:0000256" key="1">
    <source>
        <dbReference type="ARBA" id="ARBA00023015"/>
    </source>
</evidence>
<dbReference type="PROSITE" id="PS50977">
    <property type="entry name" value="HTH_TETR_2"/>
    <property type="match status" value="1"/>
</dbReference>
<keyword evidence="2 4" id="KW-0238">DNA-binding</keyword>
<dbReference type="InterPro" id="IPR050109">
    <property type="entry name" value="HTH-type_TetR-like_transc_reg"/>
</dbReference>
<name>A0A1A5YA65_9BACL</name>
<gene>
    <name evidence="6" type="ORF">A7K91_01225</name>
</gene>
<dbReference type="GO" id="GO:0003700">
    <property type="term" value="F:DNA-binding transcription factor activity"/>
    <property type="evidence" value="ECO:0007669"/>
    <property type="project" value="TreeGrafter"/>
</dbReference>
<evidence type="ECO:0000259" key="5">
    <source>
        <dbReference type="PROSITE" id="PS50977"/>
    </source>
</evidence>
<feature type="DNA-binding region" description="H-T-H motif" evidence="4">
    <location>
        <begin position="31"/>
        <end position="50"/>
    </location>
</feature>
<dbReference type="PANTHER" id="PTHR30055">
    <property type="entry name" value="HTH-TYPE TRANSCRIPTIONAL REGULATOR RUTR"/>
    <property type="match status" value="1"/>
</dbReference>
<evidence type="ECO:0000256" key="3">
    <source>
        <dbReference type="ARBA" id="ARBA00023163"/>
    </source>
</evidence>
<keyword evidence="1" id="KW-0805">Transcription regulation</keyword>
<keyword evidence="7" id="KW-1185">Reference proteome</keyword>
<evidence type="ECO:0000313" key="6">
    <source>
        <dbReference type="EMBL" id="OBR62275.1"/>
    </source>
</evidence>
<protein>
    <recommendedName>
        <fullName evidence="5">HTH tetR-type domain-containing protein</fullName>
    </recommendedName>
</protein>
<evidence type="ECO:0000256" key="2">
    <source>
        <dbReference type="ARBA" id="ARBA00023125"/>
    </source>
</evidence>
<dbReference type="PANTHER" id="PTHR30055:SF234">
    <property type="entry name" value="HTH-TYPE TRANSCRIPTIONAL REGULATOR BETI"/>
    <property type="match status" value="1"/>
</dbReference>
<dbReference type="Gene3D" id="1.10.357.10">
    <property type="entry name" value="Tetracycline Repressor, domain 2"/>
    <property type="match status" value="1"/>
</dbReference>
<dbReference type="InterPro" id="IPR001647">
    <property type="entry name" value="HTH_TetR"/>
</dbReference>
<feature type="domain" description="HTH tetR-type" evidence="5">
    <location>
        <begin position="8"/>
        <end position="68"/>
    </location>
</feature>
<dbReference type="PRINTS" id="PR00455">
    <property type="entry name" value="HTHTETR"/>
</dbReference>
<keyword evidence="3" id="KW-0804">Transcription</keyword>
<sequence>MPKVGVEPFRRAAVVNAALACICEKGTERITLDMVAEKAGCSKGVVAYYFKNKKGLVLESLKAFFSYYGTKIGHDISPGMKSAEMLRIIVDHSLPALGVAEEQHRPLNVSDLEGAERMAMSAEEKARLFIQFFGLAMTDQDARDAIRDIYGKDIEGISQLILYATQRGEFEEERSLEKSRESAYGLLALLVGLSVMRVTDVMPPGAVDNRTIALTYIEELLQEGK</sequence>
<dbReference type="Proteomes" id="UP000092024">
    <property type="component" value="Unassembled WGS sequence"/>
</dbReference>
<proteinExistence type="predicted"/>
<dbReference type="GO" id="GO:0000976">
    <property type="term" value="F:transcription cis-regulatory region binding"/>
    <property type="evidence" value="ECO:0007669"/>
    <property type="project" value="TreeGrafter"/>
</dbReference>
<reference evidence="6 7" key="1">
    <citation type="submission" date="2016-05" db="EMBL/GenBank/DDBJ databases">
        <title>Paenibacillus oryzae. sp. nov., isolated from the rice root.</title>
        <authorList>
            <person name="Zhang J."/>
            <person name="Zhang X."/>
        </authorList>
    </citation>
    <scope>NUCLEOTIDE SEQUENCE [LARGE SCALE GENOMIC DNA]</scope>
    <source>
        <strain evidence="6 7">1DrF-4</strain>
    </source>
</reference>
<dbReference type="OrthoDB" id="9810250at2"/>
<accession>A0A1A5YA65</accession>
<dbReference type="EMBL" id="LYPA01000080">
    <property type="protein sequence ID" value="OBR62275.1"/>
    <property type="molecule type" value="Genomic_DNA"/>
</dbReference>
<dbReference type="SUPFAM" id="SSF48498">
    <property type="entry name" value="Tetracyclin repressor-like, C-terminal domain"/>
    <property type="match status" value="1"/>
</dbReference>
<dbReference type="RefSeq" id="WP_068687134.1">
    <property type="nucleotide sequence ID" value="NZ_LYPA01000080.1"/>
</dbReference>
<dbReference type="InterPro" id="IPR036271">
    <property type="entry name" value="Tet_transcr_reg_TetR-rel_C_sf"/>
</dbReference>
<evidence type="ECO:0000313" key="7">
    <source>
        <dbReference type="Proteomes" id="UP000092024"/>
    </source>
</evidence>
<dbReference type="AlphaFoldDB" id="A0A1A5YA65"/>